<proteinExistence type="predicted"/>
<dbReference type="EMBL" id="SNWQ01000002">
    <property type="protein sequence ID" value="TDO52626.1"/>
    <property type="molecule type" value="Genomic_DNA"/>
</dbReference>
<evidence type="ECO:0000313" key="2">
    <source>
        <dbReference type="Proteomes" id="UP000295388"/>
    </source>
</evidence>
<comment type="caution">
    <text evidence="1">The sequence shown here is derived from an EMBL/GenBank/DDBJ whole genome shotgun (WGS) entry which is preliminary data.</text>
</comment>
<sequence>MTFITEAVADIGVYAAMWANRGEQPTAAERAAASQAVERIDATLRRLHRLRGDLVTEMRQADDETARRVDKLLRERGNGVVELPDEPQD</sequence>
<name>A0A4R6KNP1_9ACTN</name>
<reference evidence="1 2" key="1">
    <citation type="submission" date="2019-03" db="EMBL/GenBank/DDBJ databases">
        <title>Genomic Encyclopedia of Type Strains, Phase III (KMG-III): the genomes of soil and plant-associated and newly described type strains.</title>
        <authorList>
            <person name="Whitman W."/>
        </authorList>
    </citation>
    <scope>NUCLEOTIDE SEQUENCE [LARGE SCALE GENOMIC DNA]</scope>
    <source>
        <strain evidence="1 2">VKM Ac-2527</strain>
    </source>
</reference>
<dbReference type="AlphaFoldDB" id="A0A4R6KNP1"/>
<dbReference type="RefSeq" id="WP_133799028.1">
    <property type="nucleotide sequence ID" value="NZ_SNWQ01000002.1"/>
</dbReference>
<dbReference type="Proteomes" id="UP000295388">
    <property type="component" value="Unassembled WGS sequence"/>
</dbReference>
<protein>
    <submittedName>
        <fullName evidence="1">Uncharacterized protein</fullName>
    </submittedName>
</protein>
<accession>A0A4R6KNP1</accession>
<keyword evidence="2" id="KW-1185">Reference proteome</keyword>
<organism evidence="1 2">
    <name type="scientific">Kribbella caucasensis</name>
    <dbReference type="NCBI Taxonomy" id="2512215"/>
    <lineage>
        <taxon>Bacteria</taxon>
        <taxon>Bacillati</taxon>
        <taxon>Actinomycetota</taxon>
        <taxon>Actinomycetes</taxon>
        <taxon>Propionibacteriales</taxon>
        <taxon>Kribbellaceae</taxon>
        <taxon>Kribbella</taxon>
    </lineage>
</organism>
<gene>
    <name evidence="1" type="ORF">EV643_102465</name>
</gene>
<evidence type="ECO:0000313" key="1">
    <source>
        <dbReference type="EMBL" id="TDO52626.1"/>
    </source>
</evidence>